<feature type="compositionally biased region" description="Low complexity" evidence="5">
    <location>
        <begin position="1156"/>
        <end position="1168"/>
    </location>
</feature>
<feature type="region of interest" description="Disordered" evidence="5">
    <location>
        <begin position="1045"/>
        <end position="1234"/>
    </location>
</feature>
<feature type="compositionally biased region" description="Acidic residues" evidence="5">
    <location>
        <begin position="868"/>
        <end position="879"/>
    </location>
</feature>
<feature type="compositionally biased region" description="Polar residues" evidence="5">
    <location>
        <begin position="691"/>
        <end position="704"/>
    </location>
</feature>
<dbReference type="GO" id="GO:0051893">
    <property type="term" value="P:regulation of focal adhesion assembly"/>
    <property type="evidence" value="ECO:0007669"/>
    <property type="project" value="TreeGrafter"/>
</dbReference>
<feature type="compositionally biased region" description="Basic and acidic residues" evidence="5">
    <location>
        <begin position="968"/>
        <end position="992"/>
    </location>
</feature>
<evidence type="ECO:0000256" key="2">
    <source>
        <dbReference type="ARBA" id="ARBA00022833"/>
    </source>
</evidence>
<evidence type="ECO:0000313" key="7">
    <source>
        <dbReference type="EMBL" id="KAG8228751.1"/>
    </source>
</evidence>
<feature type="compositionally biased region" description="Basic residues" evidence="5">
    <location>
        <begin position="840"/>
        <end position="854"/>
    </location>
</feature>
<keyword evidence="8" id="KW-1185">Reference proteome</keyword>
<feature type="region of interest" description="Disordered" evidence="5">
    <location>
        <begin position="797"/>
        <end position="1013"/>
    </location>
</feature>
<dbReference type="CDD" id="cd08368">
    <property type="entry name" value="LIM"/>
    <property type="match status" value="1"/>
</dbReference>
<feature type="compositionally biased region" description="Polar residues" evidence="5">
    <location>
        <begin position="1291"/>
        <end position="1310"/>
    </location>
</feature>
<evidence type="ECO:0000259" key="6">
    <source>
        <dbReference type="PROSITE" id="PS50023"/>
    </source>
</evidence>
<feature type="compositionally biased region" description="Pro residues" evidence="5">
    <location>
        <begin position="1093"/>
        <end position="1108"/>
    </location>
</feature>
<feature type="domain" description="LIM zinc-binding" evidence="6">
    <location>
        <begin position="1368"/>
        <end position="1434"/>
    </location>
</feature>
<keyword evidence="2 4" id="KW-0862">Zinc</keyword>
<dbReference type="PANTHER" id="PTHR15551:SF3">
    <property type="entry name" value="LIM AND CALPONIN HOMOLOGY DOMAINS-CONTAINING PROTEIN 1"/>
    <property type="match status" value="1"/>
</dbReference>
<feature type="region of interest" description="Disordered" evidence="5">
    <location>
        <begin position="645"/>
        <end position="719"/>
    </location>
</feature>
<reference evidence="7" key="2">
    <citation type="submission" date="2017-10" db="EMBL/GenBank/DDBJ databases">
        <title>Ladona fulva Genome sequencing and assembly.</title>
        <authorList>
            <person name="Murali S."/>
            <person name="Richards S."/>
            <person name="Bandaranaike D."/>
            <person name="Bellair M."/>
            <person name="Blankenburg K."/>
            <person name="Chao H."/>
            <person name="Dinh H."/>
            <person name="Doddapaneni H."/>
            <person name="Dugan-Rocha S."/>
            <person name="Elkadiri S."/>
            <person name="Gnanaolivu R."/>
            <person name="Hernandez B."/>
            <person name="Skinner E."/>
            <person name="Javaid M."/>
            <person name="Lee S."/>
            <person name="Li M."/>
            <person name="Ming W."/>
            <person name="Munidasa M."/>
            <person name="Muniz J."/>
            <person name="Nguyen L."/>
            <person name="Hughes D."/>
            <person name="Osuji N."/>
            <person name="Pu L.-L."/>
            <person name="Puazo M."/>
            <person name="Qu C."/>
            <person name="Quiroz J."/>
            <person name="Raj R."/>
            <person name="Weissenberger G."/>
            <person name="Xin Y."/>
            <person name="Zou X."/>
            <person name="Han Y."/>
            <person name="Worley K."/>
            <person name="Muzny D."/>
            <person name="Gibbs R."/>
        </authorList>
    </citation>
    <scope>NUCLEOTIDE SEQUENCE</scope>
    <source>
        <strain evidence="7">Sampled in the wild</strain>
    </source>
</reference>
<dbReference type="PANTHER" id="PTHR15551">
    <property type="entry name" value="LIM DOMAIN ONLY 7"/>
    <property type="match status" value="1"/>
</dbReference>
<dbReference type="InterPro" id="IPR031865">
    <property type="entry name" value="DUF4757"/>
</dbReference>
<feature type="compositionally biased region" description="Basic and acidic residues" evidence="5">
    <location>
        <begin position="1311"/>
        <end position="1326"/>
    </location>
</feature>
<feature type="compositionally biased region" description="Polar residues" evidence="5">
    <location>
        <begin position="531"/>
        <end position="552"/>
    </location>
</feature>
<dbReference type="InterPro" id="IPR001781">
    <property type="entry name" value="Znf_LIM"/>
</dbReference>
<keyword evidence="3 4" id="KW-0440">LIM domain</keyword>
<dbReference type="Pfam" id="PF00412">
    <property type="entry name" value="LIM"/>
    <property type="match status" value="1"/>
</dbReference>
<feature type="compositionally biased region" description="Polar residues" evidence="5">
    <location>
        <begin position="168"/>
        <end position="182"/>
    </location>
</feature>
<reference evidence="7" key="1">
    <citation type="submission" date="2013-04" db="EMBL/GenBank/DDBJ databases">
        <authorList>
            <person name="Qu J."/>
            <person name="Murali S.C."/>
            <person name="Bandaranaike D."/>
            <person name="Bellair M."/>
            <person name="Blankenburg K."/>
            <person name="Chao H."/>
            <person name="Dinh H."/>
            <person name="Doddapaneni H."/>
            <person name="Downs B."/>
            <person name="Dugan-Rocha S."/>
            <person name="Elkadiri S."/>
            <person name="Gnanaolivu R.D."/>
            <person name="Hernandez B."/>
            <person name="Javaid M."/>
            <person name="Jayaseelan J.C."/>
            <person name="Lee S."/>
            <person name="Li M."/>
            <person name="Ming W."/>
            <person name="Munidasa M."/>
            <person name="Muniz J."/>
            <person name="Nguyen L."/>
            <person name="Ongeri F."/>
            <person name="Osuji N."/>
            <person name="Pu L.-L."/>
            <person name="Puazo M."/>
            <person name="Qu C."/>
            <person name="Quiroz J."/>
            <person name="Raj R."/>
            <person name="Weissenberger G."/>
            <person name="Xin Y."/>
            <person name="Zou X."/>
            <person name="Han Y."/>
            <person name="Richards S."/>
            <person name="Worley K."/>
            <person name="Muzny D."/>
            <person name="Gibbs R."/>
        </authorList>
    </citation>
    <scope>NUCLEOTIDE SEQUENCE</scope>
    <source>
        <strain evidence="7">Sampled in the wild</strain>
    </source>
</reference>
<feature type="compositionally biased region" description="Acidic residues" evidence="5">
    <location>
        <begin position="897"/>
        <end position="915"/>
    </location>
</feature>
<feature type="region of interest" description="Disordered" evidence="5">
    <location>
        <begin position="293"/>
        <end position="349"/>
    </location>
</feature>
<dbReference type="PROSITE" id="PS50023">
    <property type="entry name" value="LIM_DOMAIN_2"/>
    <property type="match status" value="1"/>
</dbReference>
<feature type="region of interest" description="Disordered" evidence="5">
    <location>
        <begin position="411"/>
        <end position="452"/>
    </location>
</feature>
<accession>A0A8K0K5J7</accession>
<dbReference type="GO" id="GO:0046872">
    <property type="term" value="F:metal ion binding"/>
    <property type="evidence" value="ECO:0007669"/>
    <property type="project" value="UniProtKB-KW"/>
</dbReference>
<feature type="compositionally biased region" description="Basic and acidic residues" evidence="5">
    <location>
        <begin position="7"/>
        <end position="17"/>
    </location>
</feature>
<dbReference type="OrthoDB" id="15627at2759"/>
<feature type="compositionally biased region" description="Low complexity" evidence="5">
    <location>
        <begin position="233"/>
        <end position="248"/>
    </location>
</feature>
<keyword evidence="1 4" id="KW-0479">Metal-binding</keyword>
<feature type="region of interest" description="Disordered" evidence="5">
    <location>
        <begin position="493"/>
        <end position="593"/>
    </location>
</feature>
<evidence type="ECO:0000313" key="8">
    <source>
        <dbReference type="Proteomes" id="UP000792457"/>
    </source>
</evidence>
<sequence>MPVTAKENMEPPHRKDSTGGGGGLEFVTTRFPTAATAPRVSVNPLQFVKVAPPKLFGQPVQSVVDREKEEKERRRKLSQEAEEDWQANLDNWKSSRRKRVEHIVERVEEVRRVEQEDSVWAVTGRRKSKTFNEMMEERSSRGMTRRSSGLLGLSYPADDEPEDDILGINTSGGESGQVTNATSKEHQDWGAGSDHGTSATSSLSGLDSGGQVSEAETEREGPSTQENGTKAQDNNNNNDRSNNGNEGDNGNHGEGPEEEIYTYERAIQEYVNYTERRNSGGVAIMERKNGEVIATLPDERNGLPVGPSSPKKQSNGPSTLDSIKNSAQSWTVDEETEDGSVETEEETEDEILRRISFKEKLASFRNLESSTIKSLPVAREPDIHVPELKKEIVPQVQVKSEDQVDKVVVYHANEDSGINTGDASQSDGEGEISTPVCRNSKQGLANKKEPSLETVVKEQKYDGVAISDAYVQKNQGGGSTVITTELLVMEYSEEQIESSDSLEDNTIQNNTHSTPVSSPSPAVPSKDPTIAQPSQDANTNEKVTSFIESSPIKSPRTPPVPPPRPTHKRIKTPSPLLHQPENVTQTASDDIPQTHESVEKTVETCTEIVMPTDQESELQGNSSSSSPVKCSTTDVMVCSMVAPMSNAPDPLTSEEKKPLVTSEITDPACEPSQDKVDTVTSEAIADKVESVPTNTTDSEGQNGEPSPEQMKEVSQDLSIGSISVETNVSTQPIDSPKIVSSLLSDSVKVPPLSLGELRGLEALDALLASPPHPTPLPPILDLTSEDVHVVGGLGFALGTPAKALTPPTEKPPPPPTSSPPSTPTGARKSSSSAIGDFRRRNSTKRIRKEIRRKRSDFLGIDAGHEGSDGDGEDIADEIEPPPRLSLPREVPTSSECTAEEEEEDDGEYGEEDVEQELVRLQEQEPSPSATHCGSLDVSSSPLPGETEEEEEEERSSCQTQETDSGVELTDKDREVHRGKKIAEVEELGERRMGRMQGLYDNDNEKKSNSSNQYYGPVVAEPAAAMHHQSMQDVRMREPVNEEPIIRSREEPIHNLPPAMLRRSLPDFAHAAGEEVRQPQPLAHPEQPQWRRSQPPPVPPHKPRPPPTTEGPSPTKTNMRQAQLRALNVPPKPRIIPTDGWVSPEVRSSHSYEWNGSPQHPLSPSSQHHMANHPLANSLPRNHMPMQNNSAVTSPERRSSQPVPYPNGSPVKNGGIHHGNVDAVQREEAPRRKKTEGYNYQHWLIQEAEHRRITEMQERRRSQNGIPSRESSVEEPVTNGSPARGKPLPDSIIQTLTQRVQGRTAAMSSPNHRPEPTHPRPEGRPKSADMGAPLQQQVQNSQRHHQPQQRPSLPGPPQSEKMLSVSGKKKCSHCSQELGRGAAMIIESLRLFYHIGCFRCCVCHAQLGDGLVGADVRVRAGRLHCHHCYSSDDGVKFSCV</sequence>
<feature type="region of interest" description="Disordered" evidence="5">
    <location>
        <begin position="60"/>
        <end position="84"/>
    </location>
</feature>
<feature type="region of interest" description="Disordered" evidence="5">
    <location>
        <begin position="127"/>
        <end position="261"/>
    </location>
</feature>
<feature type="compositionally biased region" description="Acidic residues" evidence="5">
    <location>
        <begin position="493"/>
        <end position="503"/>
    </location>
</feature>
<dbReference type="Pfam" id="PF15949">
    <property type="entry name" value="DUF4757"/>
    <property type="match status" value="1"/>
</dbReference>
<protein>
    <recommendedName>
        <fullName evidence="6">LIM zinc-binding domain-containing protein</fullName>
    </recommendedName>
</protein>
<dbReference type="GO" id="GO:0032034">
    <property type="term" value="F:myosin II head/neck binding"/>
    <property type="evidence" value="ECO:0007669"/>
    <property type="project" value="TreeGrafter"/>
</dbReference>
<comment type="caution">
    <text evidence="7">The sequence shown here is derived from an EMBL/GenBank/DDBJ whole genome shotgun (WGS) entry which is preliminary data.</text>
</comment>
<feature type="region of interest" description="Disordered" evidence="5">
    <location>
        <begin position="1"/>
        <end position="26"/>
    </location>
</feature>
<dbReference type="SMART" id="SM00132">
    <property type="entry name" value="LIM"/>
    <property type="match status" value="1"/>
</dbReference>
<organism evidence="7 8">
    <name type="scientific">Ladona fulva</name>
    <name type="common">Scarce chaser dragonfly</name>
    <name type="synonym">Libellula fulva</name>
    <dbReference type="NCBI Taxonomy" id="123851"/>
    <lineage>
        <taxon>Eukaryota</taxon>
        <taxon>Metazoa</taxon>
        <taxon>Ecdysozoa</taxon>
        <taxon>Arthropoda</taxon>
        <taxon>Hexapoda</taxon>
        <taxon>Insecta</taxon>
        <taxon>Pterygota</taxon>
        <taxon>Palaeoptera</taxon>
        <taxon>Odonata</taxon>
        <taxon>Epiprocta</taxon>
        <taxon>Anisoptera</taxon>
        <taxon>Libelluloidea</taxon>
        <taxon>Libellulidae</taxon>
        <taxon>Ladona</taxon>
    </lineage>
</organism>
<feature type="compositionally biased region" description="Low complexity" evidence="5">
    <location>
        <begin position="141"/>
        <end position="154"/>
    </location>
</feature>
<feature type="compositionally biased region" description="Polar residues" evidence="5">
    <location>
        <begin position="222"/>
        <end position="232"/>
    </location>
</feature>
<name>A0A8K0K5J7_LADFU</name>
<evidence type="ECO:0000256" key="1">
    <source>
        <dbReference type="ARBA" id="ARBA00022723"/>
    </source>
</evidence>
<feature type="compositionally biased region" description="Pro residues" evidence="5">
    <location>
        <begin position="808"/>
        <end position="822"/>
    </location>
</feature>
<evidence type="ECO:0000256" key="3">
    <source>
        <dbReference type="ARBA" id="ARBA00023038"/>
    </source>
</evidence>
<dbReference type="EMBL" id="KZ308385">
    <property type="protein sequence ID" value="KAG8228751.1"/>
    <property type="molecule type" value="Genomic_DNA"/>
</dbReference>
<dbReference type="Proteomes" id="UP000792457">
    <property type="component" value="Unassembled WGS sequence"/>
</dbReference>
<dbReference type="GO" id="GO:0001725">
    <property type="term" value="C:stress fiber"/>
    <property type="evidence" value="ECO:0007669"/>
    <property type="project" value="TreeGrafter"/>
</dbReference>
<evidence type="ECO:0000256" key="5">
    <source>
        <dbReference type="SAM" id="MobiDB-lite"/>
    </source>
</evidence>
<evidence type="ECO:0000256" key="4">
    <source>
        <dbReference type="PROSITE-ProRule" id="PRU00125"/>
    </source>
</evidence>
<feature type="compositionally biased region" description="Acidic residues" evidence="5">
    <location>
        <begin position="332"/>
        <end position="349"/>
    </location>
</feature>
<gene>
    <name evidence="7" type="ORF">J437_LFUL009673</name>
</gene>
<dbReference type="PROSITE" id="PS00478">
    <property type="entry name" value="LIM_DOMAIN_1"/>
    <property type="match status" value="1"/>
</dbReference>
<dbReference type="Gene3D" id="2.10.110.10">
    <property type="entry name" value="Cysteine Rich Protein"/>
    <property type="match status" value="1"/>
</dbReference>
<dbReference type="GO" id="GO:0051496">
    <property type="term" value="P:positive regulation of stress fiber assembly"/>
    <property type="evidence" value="ECO:0007669"/>
    <property type="project" value="TreeGrafter"/>
</dbReference>
<feature type="compositionally biased region" description="Polar residues" evidence="5">
    <location>
        <begin position="416"/>
        <end position="427"/>
    </location>
</feature>
<feature type="compositionally biased region" description="Polar residues" evidence="5">
    <location>
        <begin position="310"/>
        <end position="330"/>
    </location>
</feature>
<feature type="compositionally biased region" description="Polar residues" evidence="5">
    <location>
        <begin position="925"/>
        <end position="941"/>
    </location>
</feature>
<feature type="compositionally biased region" description="Low complexity" evidence="5">
    <location>
        <begin position="513"/>
        <end position="528"/>
    </location>
</feature>
<proteinExistence type="predicted"/>
<feature type="compositionally biased region" description="Polar residues" evidence="5">
    <location>
        <begin position="195"/>
        <end position="205"/>
    </location>
</feature>
<feature type="region of interest" description="Disordered" evidence="5">
    <location>
        <begin position="1255"/>
        <end position="1365"/>
    </location>
</feature>